<keyword evidence="1" id="KW-0732">Signal</keyword>
<dbReference type="PROSITE" id="PS50194">
    <property type="entry name" value="FILAMIN_REPEAT"/>
    <property type="match status" value="1"/>
</dbReference>
<dbReference type="Gene3D" id="2.130.10.10">
    <property type="entry name" value="YVTN repeat-like/Quinoprotein amine dehydrogenase"/>
    <property type="match status" value="2"/>
</dbReference>
<proteinExistence type="predicted"/>
<evidence type="ECO:0000313" key="3">
    <source>
        <dbReference type="Proteomes" id="UP001501777"/>
    </source>
</evidence>
<organism evidence="2 3">
    <name type="scientific">Streptomyces longisporus</name>
    <dbReference type="NCBI Taxonomy" id="1948"/>
    <lineage>
        <taxon>Bacteria</taxon>
        <taxon>Bacillati</taxon>
        <taxon>Actinomycetota</taxon>
        <taxon>Actinomycetes</taxon>
        <taxon>Kitasatosporales</taxon>
        <taxon>Streptomycetaceae</taxon>
        <taxon>Streptomyces</taxon>
    </lineage>
</organism>
<feature type="signal peptide" evidence="1">
    <location>
        <begin position="1"/>
        <end position="30"/>
    </location>
</feature>
<keyword evidence="3" id="KW-1185">Reference proteome</keyword>
<accession>A0ABP5ZVS7</accession>
<dbReference type="PANTHER" id="PTHR47197">
    <property type="entry name" value="PROTEIN NIRF"/>
    <property type="match status" value="1"/>
</dbReference>
<dbReference type="InterPro" id="IPR011044">
    <property type="entry name" value="Quino_amine_DH_bsu"/>
</dbReference>
<dbReference type="Proteomes" id="UP001501777">
    <property type="component" value="Unassembled WGS sequence"/>
</dbReference>
<dbReference type="InterPro" id="IPR051200">
    <property type="entry name" value="Host-pathogen_enzymatic-act"/>
</dbReference>
<evidence type="ECO:0000256" key="1">
    <source>
        <dbReference type="SAM" id="SignalP"/>
    </source>
</evidence>
<dbReference type="InterPro" id="IPR015943">
    <property type="entry name" value="WD40/YVTN_repeat-like_dom_sf"/>
</dbReference>
<name>A0ABP5ZVS7_STRLO</name>
<evidence type="ECO:0000313" key="2">
    <source>
        <dbReference type="EMBL" id="GAA2503003.1"/>
    </source>
</evidence>
<dbReference type="EMBL" id="BAAASG010000012">
    <property type="protein sequence ID" value="GAA2503003.1"/>
    <property type="molecule type" value="Genomic_DNA"/>
</dbReference>
<reference evidence="3" key="1">
    <citation type="journal article" date="2019" name="Int. J. Syst. Evol. Microbiol.">
        <title>The Global Catalogue of Microorganisms (GCM) 10K type strain sequencing project: providing services to taxonomists for standard genome sequencing and annotation.</title>
        <authorList>
            <consortium name="The Broad Institute Genomics Platform"/>
            <consortium name="The Broad Institute Genome Sequencing Center for Infectious Disease"/>
            <person name="Wu L."/>
            <person name="Ma J."/>
        </authorList>
    </citation>
    <scope>NUCLEOTIDE SEQUENCE [LARGE SCALE GENOMIC DNA]</scope>
    <source>
        <strain evidence="3">JCM 4395</strain>
    </source>
</reference>
<gene>
    <name evidence="2" type="ORF">GCM10010276_52640</name>
</gene>
<comment type="caution">
    <text evidence="2">The sequence shown here is derived from an EMBL/GenBank/DDBJ whole genome shotgun (WGS) entry which is preliminary data.</text>
</comment>
<protein>
    <submittedName>
        <fullName evidence="2">Uncharacterized protein</fullName>
    </submittedName>
</protein>
<dbReference type="SUPFAM" id="SSF50969">
    <property type="entry name" value="YVTN repeat-like/Quinoprotein amine dehydrogenase"/>
    <property type="match status" value="1"/>
</dbReference>
<feature type="chain" id="PRO_5045785852" evidence="1">
    <location>
        <begin position="31"/>
        <end position="437"/>
    </location>
</feature>
<dbReference type="RefSeq" id="WP_344403062.1">
    <property type="nucleotide sequence ID" value="NZ_BAAASG010000012.1"/>
</dbReference>
<sequence length="437" mass="43787">MRIKQISTAAAIAAAAGIATSIVPAASAQAATSAAVPLPIAHYSHLVIDPAHQHIFFSEGTGYSSILVTDFSGNTVATISNEPGATGLALAPDGSTVYAALANGDAVSAISTTTLAETGRYATGTGTDPTYVAAAGGRIWFGYGAAAQGGLGSIDPSTSPATVDLGAVPGSWYSAPLVTANPQGELVVGETSVEPPNIATYDVSSGSAVVLAPQTRLSNDSNINSMALTPDGQDVVLATGAPYYHQVYKVSDLSQDGTYTSGAYPNSVSVSGDGSVAAGIDAGSNEVFVYAPRGSSPLNTYNFGSNWLAADGVALTPDGSELFAVTTAGYNGAPTLNIEPNPEQTAAALSLTAPATAKPKQQLKVSGALSGQSPYIGGRTLHVTCNGVAMPDVTTAADGSFSFTDTPQKKGTYTYQVSYAGDVHLTAATASATITVG</sequence>
<dbReference type="InterPro" id="IPR017868">
    <property type="entry name" value="Filamin/ABP280_repeat-like"/>
</dbReference>
<dbReference type="PANTHER" id="PTHR47197:SF3">
    <property type="entry name" value="DIHYDRO-HEME D1 DEHYDROGENASE"/>
    <property type="match status" value="1"/>
</dbReference>